<dbReference type="STRING" id="139825.A0A401G6A6"/>
<comment type="similarity">
    <text evidence="5">Belongs to the SURF1 family.</text>
</comment>
<dbReference type="PANTHER" id="PTHR23427">
    <property type="entry name" value="SURFEIT LOCUS PROTEIN"/>
    <property type="match status" value="1"/>
</dbReference>
<dbReference type="InParanoid" id="A0A401G6A6"/>
<dbReference type="RefSeq" id="XP_027608597.1">
    <property type="nucleotide sequence ID" value="XM_027752796.1"/>
</dbReference>
<evidence type="ECO:0000256" key="1">
    <source>
        <dbReference type="ARBA" id="ARBA00004370"/>
    </source>
</evidence>
<keyword evidence="5" id="KW-0496">Mitochondrion</keyword>
<keyword evidence="5" id="KW-0999">Mitochondrion inner membrane</keyword>
<comment type="function">
    <text evidence="5">Probably involved in the biogenesis of the COX complex.</text>
</comment>
<evidence type="ECO:0000313" key="7">
    <source>
        <dbReference type="Proteomes" id="UP000287166"/>
    </source>
</evidence>
<evidence type="ECO:0000313" key="6">
    <source>
        <dbReference type="EMBL" id="GBE77684.1"/>
    </source>
</evidence>
<sequence>MPIFTFALGTWQVQRLKWKVALIDELEEKLHLEPMLLPKQINVAAIPDFTFRKVSIRGHWDNDHAMLLGPRVRDGTIGYHLVVPFIRSEGSTVLVDRGFVAKALAEDAKHLKEDGEVEVMGLLRTSHVRNSFTPDNHPERGEWYWADVGQMAEQAGGVKAGVQPVFVEEIFEGHGGDAASRLAHGIPIGRAPIVDVRNAHASYVATWYSLSAFTSFMFIRLLMKRRAQARLPR</sequence>
<evidence type="ECO:0000256" key="5">
    <source>
        <dbReference type="RuleBase" id="RU363076"/>
    </source>
</evidence>
<proteinExistence type="inferred from homology"/>
<dbReference type="Proteomes" id="UP000287166">
    <property type="component" value="Unassembled WGS sequence"/>
</dbReference>
<organism evidence="6 7">
    <name type="scientific">Sparassis crispa</name>
    <dbReference type="NCBI Taxonomy" id="139825"/>
    <lineage>
        <taxon>Eukaryota</taxon>
        <taxon>Fungi</taxon>
        <taxon>Dikarya</taxon>
        <taxon>Basidiomycota</taxon>
        <taxon>Agaricomycotina</taxon>
        <taxon>Agaricomycetes</taxon>
        <taxon>Polyporales</taxon>
        <taxon>Sparassidaceae</taxon>
        <taxon>Sparassis</taxon>
    </lineage>
</organism>
<comment type="subcellular location">
    <subcellularLocation>
        <location evidence="1">Membrane</location>
    </subcellularLocation>
    <subcellularLocation>
        <location evidence="5">Mitochondrion inner membrane</location>
        <topology evidence="5">Multi-pass membrane protein</topology>
    </subcellularLocation>
</comment>
<feature type="transmembrane region" description="Helical" evidence="5">
    <location>
        <begin position="205"/>
        <end position="223"/>
    </location>
</feature>
<comment type="caution">
    <text evidence="6">The sequence shown here is derived from an EMBL/GenBank/DDBJ whole genome shotgun (WGS) entry which is preliminary data.</text>
</comment>
<evidence type="ECO:0000256" key="2">
    <source>
        <dbReference type="ARBA" id="ARBA00022692"/>
    </source>
</evidence>
<dbReference type="OrthoDB" id="10040024at2759"/>
<keyword evidence="4 5" id="KW-0472">Membrane</keyword>
<keyword evidence="3 5" id="KW-1133">Transmembrane helix</keyword>
<evidence type="ECO:0000256" key="4">
    <source>
        <dbReference type="ARBA" id="ARBA00023136"/>
    </source>
</evidence>
<protein>
    <recommendedName>
        <fullName evidence="5">SURF1-like protein</fullName>
    </recommendedName>
</protein>
<dbReference type="PANTHER" id="PTHR23427:SF2">
    <property type="entry name" value="SURFEIT LOCUS PROTEIN 1"/>
    <property type="match status" value="1"/>
</dbReference>
<name>A0A401G6A6_9APHY</name>
<keyword evidence="2 5" id="KW-0812">Transmembrane</keyword>
<dbReference type="CDD" id="cd06662">
    <property type="entry name" value="SURF1"/>
    <property type="match status" value="1"/>
</dbReference>
<dbReference type="AlphaFoldDB" id="A0A401G6A6"/>
<dbReference type="InterPro" id="IPR045214">
    <property type="entry name" value="Surf1/Surf4"/>
</dbReference>
<keyword evidence="7" id="KW-1185">Reference proteome</keyword>
<dbReference type="Pfam" id="PF02104">
    <property type="entry name" value="SURF1"/>
    <property type="match status" value="1"/>
</dbReference>
<reference evidence="6 7" key="1">
    <citation type="journal article" date="2018" name="Sci. Rep.">
        <title>Genome sequence of the cauliflower mushroom Sparassis crispa (Hanabiratake) and its association with beneficial usage.</title>
        <authorList>
            <person name="Kiyama R."/>
            <person name="Furutani Y."/>
            <person name="Kawaguchi K."/>
            <person name="Nakanishi T."/>
        </authorList>
    </citation>
    <scope>NUCLEOTIDE SEQUENCE [LARGE SCALE GENOMIC DNA]</scope>
</reference>
<dbReference type="InterPro" id="IPR002994">
    <property type="entry name" value="Surf1/Shy1"/>
</dbReference>
<dbReference type="GO" id="GO:0033617">
    <property type="term" value="P:mitochondrial respiratory chain complex IV assembly"/>
    <property type="evidence" value="ECO:0007669"/>
    <property type="project" value="TreeGrafter"/>
</dbReference>
<dbReference type="GO" id="GO:0005743">
    <property type="term" value="C:mitochondrial inner membrane"/>
    <property type="evidence" value="ECO:0007669"/>
    <property type="project" value="UniProtKB-SubCell"/>
</dbReference>
<accession>A0A401G6A6</accession>
<gene>
    <name evidence="6" type="ORF">SCP_0105660</name>
</gene>
<dbReference type="FunCoup" id="A0A401G6A6">
    <property type="interactions" value="353"/>
</dbReference>
<dbReference type="PROSITE" id="PS50895">
    <property type="entry name" value="SURF1"/>
    <property type="match status" value="1"/>
</dbReference>
<dbReference type="EMBL" id="BFAD01000001">
    <property type="protein sequence ID" value="GBE77684.1"/>
    <property type="molecule type" value="Genomic_DNA"/>
</dbReference>
<comment type="caution">
    <text evidence="5">Lacks conserved residue(s) required for the propagation of feature annotation.</text>
</comment>
<evidence type="ECO:0000256" key="3">
    <source>
        <dbReference type="ARBA" id="ARBA00022989"/>
    </source>
</evidence>
<dbReference type="GeneID" id="38774601"/>